<evidence type="ECO:0000313" key="8">
    <source>
        <dbReference type="Proteomes" id="UP000546007"/>
    </source>
</evidence>
<dbReference type="PANTHER" id="PTHR34139:SF1">
    <property type="entry name" value="RNASE MJ1380-RELATED"/>
    <property type="match status" value="1"/>
</dbReference>
<evidence type="ECO:0000256" key="3">
    <source>
        <dbReference type="ARBA" id="ARBA00022722"/>
    </source>
</evidence>
<dbReference type="GO" id="GO:0000166">
    <property type="term" value="F:nucleotide binding"/>
    <property type="evidence" value="ECO:0007669"/>
    <property type="project" value="UniProtKB-KW"/>
</dbReference>
<dbReference type="PANTHER" id="PTHR34139">
    <property type="entry name" value="UPF0331 PROTEIN MJ0127"/>
    <property type="match status" value="1"/>
</dbReference>
<reference evidence="7 8" key="1">
    <citation type="submission" date="2020-08" db="EMBL/GenBank/DDBJ databases">
        <title>Genomic Encyclopedia of Type Strains, Phase IV (KMG-IV): sequencing the most valuable type-strain genomes for metagenomic binning, comparative biology and taxonomic classification.</title>
        <authorList>
            <person name="Goeker M."/>
        </authorList>
    </citation>
    <scope>NUCLEOTIDE SEQUENCE [LARGE SCALE GENOMIC DNA]</scope>
    <source>
        <strain evidence="7 8">DSM 105721</strain>
    </source>
</reference>
<dbReference type="GO" id="GO:0016787">
    <property type="term" value="F:hydrolase activity"/>
    <property type="evidence" value="ECO:0007669"/>
    <property type="project" value="UniProtKB-KW"/>
</dbReference>
<evidence type="ECO:0000256" key="5">
    <source>
        <dbReference type="ARBA" id="ARBA00022801"/>
    </source>
</evidence>
<dbReference type="GO" id="GO:0110001">
    <property type="term" value="C:toxin-antitoxin complex"/>
    <property type="evidence" value="ECO:0007669"/>
    <property type="project" value="InterPro"/>
</dbReference>
<comment type="similarity">
    <text evidence="6">Belongs to the HepT RNase toxin family.</text>
</comment>
<evidence type="ECO:0000256" key="2">
    <source>
        <dbReference type="ARBA" id="ARBA00022649"/>
    </source>
</evidence>
<dbReference type="InterPro" id="IPR008201">
    <property type="entry name" value="HepT-like"/>
</dbReference>
<keyword evidence="1" id="KW-0597">Phosphoprotein</keyword>
<keyword evidence="3" id="KW-0540">Nuclease</keyword>
<comment type="caution">
    <text evidence="7">The sequence shown here is derived from an EMBL/GenBank/DDBJ whole genome shotgun (WGS) entry which is preliminary data.</text>
</comment>
<dbReference type="AlphaFoldDB" id="A0A7W6MXV0"/>
<evidence type="ECO:0000313" key="7">
    <source>
        <dbReference type="EMBL" id="MBB4025236.1"/>
    </source>
</evidence>
<dbReference type="Gene3D" id="1.20.120.580">
    <property type="entry name" value="bsu32300-like"/>
    <property type="match status" value="1"/>
</dbReference>
<dbReference type="InterPro" id="IPR037038">
    <property type="entry name" value="HepT-like_sf"/>
</dbReference>
<evidence type="ECO:0000256" key="1">
    <source>
        <dbReference type="ARBA" id="ARBA00022553"/>
    </source>
</evidence>
<evidence type="ECO:0000256" key="6">
    <source>
        <dbReference type="ARBA" id="ARBA00024207"/>
    </source>
</evidence>
<dbReference type="GO" id="GO:0004540">
    <property type="term" value="F:RNA nuclease activity"/>
    <property type="evidence" value="ECO:0007669"/>
    <property type="project" value="InterPro"/>
</dbReference>
<accession>A0A7W6MXV0</accession>
<dbReference type="Proteomes" id="UP000546007">
    <property type="component" value="Unassembled WGS sequence"/>
</dbReference>
<keyword evidence="2" id="KW-1277">Toxin-antitoxin system</keyword>
<organism evidence="7 8">
    <name type="scientific">Butyricimonas faecihominis</name>
    <dbReference type="NCBI Taxonomy" id="1472416"/>
    <lineage>
        <taxon>Bacteria</taxon>
        <taxon>Pseudomonadati</taxon>
        <taxon>Bacteroidota</taxon>
        <taxon>Bacteroidia</taxon>
        <taxon>Bacteroidales</taxon>
        <taxon>Odoribacteraceae</taxon>
        <taxon>Butyricimonas</taxon>
    </lineage>
</organism>
<dbReference type="EMBL" id="JACIES010000002">
    <property type="protein sequence ID" value="MBB4025236.1"/>
    <property type="molecule type" value="Genomic_DNA"/>
</dbReference>
<name>A0A7W6MXV0_9BACT</name>
<evidence type="ECO:0000256" key="4">
    <source>
        <dbReference type="ARBA" id="ARBA00022741"/>
    </source>
</evidence>
<keyword evidence="8" id="KW-1185">Reference proteome</keyword>
<gene>
    <name evidence="7" type="ORF">GGR14_001008</name>
</gene>
<dbReference type="OrthoDB" id="9810538at2"/>
<proteinExistence type="inferred from homology"/>
<dbReference type="InterPro" id="IPR051813">
    <property type="entry name" value="HepT_RNase_toxin"/>
</dbReference>
<dbReference type="RefSeq" id="WP_124317982.1">
    <property type="nucleotide sequence ID" value="NZ_AP028155.1"/>
</dbReference>
<dbReference type="GeneID" id="93099545"/>
<sequence length="121" mass="13779">MYDKKVLHLLDKIIESVEVILERTETVDSVNAFLDSSTGTLLLDGVCMKLIAVGESIKNLDKLTTGGLLVHYPQISWREVMGMRDIIVHHYFEVDADVIFNTVKENIPVLLEILKQIRKEI</sequence>
<keyword evidence="4" id="KW-0547">Nucleotide-binding</keyword>
<protein>
    <submittedName>
        <fullName evidence="7">Uncharacterized protein with HEPN domain</fullName>
    </submittedName>
</protein>
<dbReference type="SUPFAM" id="SSF81593">
    <property type="entry name" value="Nucleotidyltransferase substrate binding subunit/domain"/>
    <property type="match status" value="1"/>
</dbReference>
<dbReference type="Pfam" id="PF01934">
    <property type="entry name" value="HepT-like"/>
    <property type="match status" value="1"/>
</dbReference>
<keyword evidence="5" id="KW-0378">Hydrolase</keyword>